<evidence type="ECO:0000259" key="9">
    <source>
        <dbReference type="Pfam" id="PF00535"/>
    </source>
</evidence>
<dbReference type="Gene3D" id="3.90.550.10">
    <property type="entry name" value="Spore Coat Polysaccharide Biosynthesis Protein SpsA, Chain A"/>
    <property type="match status" value="1"/>
</dbReference>
<reference evidence="11 12" key="1">
    <citation type="journal article" date="2016" name="Nat. Commun.">
        <title>Thousands of microbial genomes shed light on interconnected biogeochemical processes in an aquifer system.</title>
        <authorList>
            <person name="Anantharaman K."/>
            <person name="Brown C.T."/>
            <person name="Hug L.A."/>
            <person name="Sharon I."/>
            <person name="Castelle C.J."/>
            <person name="Probst A.J."/>
            <person name="Thomas B.C."/>
            <person name="Singh A."/>
            <person name="Wilkins M.J."/>
            <person name="Karaoz U."/>
            <person name="Brodie E.L."/>
            <person name="Williams K.H."/>
            <person name="Hubbard S.S."/>
            <person name="Banfield J.F."/>
        </authorList>
    </citation>
    <scope>NUCLEOTIDE SEQUENCE [LARGE SCALE GENOMIC DNA]</scope>
</reference>
<keyword evidence="3" id="KW-0328">Glycosyltransferase</keyword>
<dbReference type="PANTHER" id="PTHR43398:SF1">
    <property type="entry name" value="DOLICHOL-PHOSPHATE MANNOSYLTRANSFERASE SUBUNIT 1"/>
    <property type="match status" value="1"/>
</dbReference>
<keyword evidence="5 8" id="KW-0812">Transmembrane</keyword>
<evidence type="ECO:0000313" key="12">
    <source>
        <dbReference type="Proteomes" id="UP000176614"/>
    </source>
</evidence>
<dbReference type="PANTHER" id="PTHR43398">
    <property type="entry name" value="DOLICHOL-PHOSPHATE MANNOSYLTRANSFERASE SUBUNIT 1"/>
    <property type="match status" value="1"/>
</dbReference>
<feature type="transmembrane region" description="Helical" evidence="8">
    <location>
        <begin position="346"/>
        <end position="368"/>
    </location>
</feature>
<evidence type="ECO:0000256" key="8">
    <source>
        <dbReference type="SAM" id="Phobius"/>
    </source>
</evidence>
<comment type="similarity">
    <text evidence="2">Belongs to the glycosyltransferase 2 family.</text>
</comment>
<dbReference type="InterPro" id="IPR001173">
    <property type="entry name" value="Glyco_trans_2-like"/>
</dbReference>
<feature type="domain" description="GtrA/DPMS transmembrane" evidence="10">
    <location>
        <begin position="247"/>
        <end position="368"/>
    </location>
</feature>
<evidence type="ECO:0000256" key="3">
    <source>
        <dbReference type="ARBA" id="ARBA00022676"/>
    </source>
</evidence>
<evidence type="ECO:0008006" key="13">
    <source>
        <dbReference type="Google" id="ProtNLM"/>
    </source>
</evidence>
<feature type="transmembrane region" description="Helical" evidence="8">
    <location>
        <begin position="245"/>
        <end position="269"/>
    </location>
</feature>
<evidence type="ECO:0000259" key="10">
    <source>
        <dbReference type="Pfam" id="PF04138"/>
    </source>
</evidence>
<evidence type="ECO:0000313" key="11">
    <source>
        <dbReference type="EMBL" id="OGC62211.1"/>
    </source>
</evidence>
<comment type="subcellular location">
    <subcellularLocation>
        <location evidence="1">Membrane</location>
        <topology evidence="1">Multi-pass membrane protein</topology>
    </subcellularLocation>
</comment>
<feature type="domain" description="Glycosyltransferase 2-like" evidence="9">
    <location>
        <begin position="5"/>
        <end position="148"/>
    </location>
</feature>
<dbReference type="InterPro" id="IPR007267">
    <property type="entry name" value="GtrA_DPMS_TM"/>
</dbReference>
<gene>
    <name evidence="11" type="ORF">A2264_02910</name>
</gene>
<dbReference type="Proteomes" id="UP000176614">
    <property type="component" value="Unassembled WGS sequence"/>
</dbReference>
<evidence type="ECO:0000256" key="4">
    <source>
        <dbReference type="ARBA" id="ARBA00022679"/>
    </source>
</evidence>
<dbReference type="Pfam" id="PF04138">
    <property type="entry name" value="GtrA_DPMS_TM"/>
    <property type="match status" value="1"/>
</dbReference>
<dbReference type="EMBL" id="MEVT01000022">
    <property type="protein sequence ID" value="OGC62211.1"/>
    <property type="molecule type" value="Genomic_DNA"/>
</dbReference>
<keyword evidence="4" id="KW-0808">Transferase</keyword>
<dbReference type="FunFam" id="3.90.550.10:FF:000122">
    <property type="entry name" value="Dolichol-phosphate mannosyltransferase subunit 1"/>
    <property type="match status" value="1"/>
</dbReference>
<accession>A0A1F4VYG9</accession>
<dbReference type="GO" id="GO:0000271">
    <property type="term" value="P:polysaccharide biosynthetic process"/>
    <property type="evidence" value="ECO:0007669"/>
    <property type="project" value="InterPro"/>
</dbReference>
<comment type="caution">
    <text evidence="11">The sequence shown here is derived from an EMBL/GenBank/DDBJ whole genome shotgun (WGS) entry which is preliminary data.</text>
</comment>
<evidence type="ECO:0000256" key="7">
    <source>
        <dbReference type="ARBA" id="ARBA00023136"/>
    </source>
</evidence>
<keyword evidence="7 8" id="KW-0472">Membrane</keyword>
<evidence type="ECO:0000256" key="6">
    <source>
        <dbReference type="ARBA" id="ARBA00022989"/>
    </source>
</evidence>
<feature type="transmembrane region" description="Helical" evidence="8">
    <location>
        <begin position="313"/>
        <end position="334"/>
    </location>
</feature>
<proteinExistence type="inferred from homology"/>
<protein>
    <recommendedName>
        <fullName evidence="13">Dolichyl-phosphate beta-D-mannosyltransferase</fullName>
    </recommendedName>
</protein>
<organism evidence="11 12">
    <name type="scientific">candidate division WWE3 bacterium RIFOXYA2_FULL_46_9</name>
    <dbReference type="NCBI Taxonomy" id="1802636"/>
    <lineage>
        <taxon>Bacteria</taxon>
        <taxon>Katanobacteria</taxon>
    </lineage>
</organism>
<dbReference type="GO" id="GO:0004582">
    <property type="term" value="F:dolichyl-phosphate beta-D-mannosyltransferase activity"/>
    <property type="evidence" value="ECO:0007669"/>
    <property type="project" value="InterPro"/>
</dbReference>
<dbReference type="GO" id="GO:0009247">
    <property type="term" value="P:glycolipid biosynthetic process"/>
    <property type="evidence" value="ECO:0007669"/>
    <property type="project" value="TreeGrafter"/>
</dbReference>
<dbReference type="CDD" id="cd06442">
    <property type="entry name" value="DPM1_like"/>
    <property type="match status" value="1"/>
</dbReference>
<dbReference type="GO" id="GO:0016020">
    <property type="term" value="C:membrane"/>
    <property type="evidence" value="ECO:0007669"/>
    <property type="project" value="UniProtKB-SubCell"/>
</dbReference>
<evidence type="ECO:0000256" key="5">
    <source>
        <dbReference type="ARBA" id="ARBA00022692"/>
    </source>
</evidence>
<dbReference type="InterPro" id="IPR029044">
    <property type="entry name" value="Nucleotide-diphossugar_trans"/>
</dbReference>
<sequence>MRIVIVVPTYNEAKNIGPYIEALRTQRAGSSHDIQVLIVDGNSPDGTSQIVKSKQSTADWIHLLVEEKKNGLGAAYILGFKHAMRELNADVIMEMDADFQHDPNDISRFISEIEHGYDYVIGSRFAKGGSIPRDWEFYRKVLSIGGNIFTKIVLGIPQVNDFTTGFKASRVKGFVDSLDLDSIMTKGFAYKIDLLFRMNKLGAKIKELPIHFHVRSEGESKMERNNPLESLKVVIALKIADSKSLLRFLSVGLVGLFTDTTLFNILRIFTGNSELGALLSGLVAIGVTYYLNNFWSFGDRKISGLQKTVQSFVVYYISSLIPIIVRAKIISWSVQYFGDSFLVSNSAFFTGVILGLIWNFTIYSKVIWREKRNA</sequence>
<dbReference type="Pfam" id="PF00535">
    <property type="entry name" value="Glycos_transf_2"/>
    <property type="match status" value="1"/>
</dbReference>
<keyword evidence="6 8" id="KW-1133">Transmembrane helix</keyword>
<evidence type="ECO:0000256" key="2">
    <source>
        <dbReference type="ARBA" id="ARBA00006739"/>
    </source>
</evidence>
<feature type="transmembrane region" description="Helical" evidence="8">
    <location>
        <begin position="275"/>
        <end position="292"/>
    </location>
</feature>
<dbReference type="SUPFAM" id="SSF53448">
    <property type="entry name" value="Nucleotide-diphospho-sugar transferases"/>
    <property type="match status" value="1"/>
</dbReference>
<dbReference type="AlphaFoldDB" id="A0A1F4VYG9"/>
<evidence type="ECO:0000256" key="1">
    <source>
        <dbReference type="ARBA" id="ARBA00004141"/>
    </source>
</evidence>
<name>A0A1F4VYG9_UNCKA</name>
<dbReference type="InterPro" id="IPR039528">
    <property type="entry name" value="DPM1-like"/>
</dbReference>